<evidence type="ECO:0000256" key="2">
    <source>
        <dbReference type="ARBA" id="ARBA00023002"/>
    </source>
</evidence>
<dbReference type="PANTHER" id="PTHR43477">
    <property type="entry name" value="DIHYDROANTICAPSIN 7-DEHYDROGENASE"/>
    <property type="match status" value="1"/>
</dbReference>
<dbReference type="GO" id="GO:0016491">
    <property type="term" value="F:oxidoreductase activity"/>
    <property type="evidence" value="ECO:0007669"/>
    <property type="project" value="UniProtKB-KW"/>
</dbReference>
<dbReference type="Gene3D" id="3.40.50.720">
    <property type="entry name" value="NAD(P)-binding Rossmann-like Domain"/>
    <property type="match status" value="1"/>
</dbReference>
<dbReference type="InterPro" id="IPR002347">
    <property type="entry name" value="SDR_fam"/>
</dbReference>
<organism evidence="3 4">
    <name type="scientific">Primorskyibacter flagellatus</name>
    <dbReference type="NCBI Taxonomy" id="1387277"/>
    <lineage>
        <taxon>Bacteria</taxon>
        <taxon>Pseudomonadati</taxon>
        <taxon>Pseudomonadota</taxon>
        <taxon>Alphaproteobacteria</taxon>
        <taxon>Rhodobacterales</taxon>
        <taxon>Roseobacteraceae</taxon>
        <taxon>Primorskyibacter</taxon>
    </lineage>
</organism>
<reference evidence="3 4" key="1">
    <citation type="submission" date="2017-04" db="EMBL/GenBank/DDBJ databases">
        <authorList>
            <person name="Afonso C.L."/>
            <person name="Miller P.J."/>
            <person name="Scott M.A."/>
            <person name="Spackman E."/>
            <person name="Goraichik I."/>
            <person name="Dimitrov K.M."/>
            <person name="Suarez D.L."/>
            <person name="Swayne D.E."/>
        </authorList>
    </citation>
    <scope>NUCLEOTIDE SEQUENCE [LARGE SCALE GENOMIC DNA]</scope>
    <source>
        <strain evidence="3 4">CGMCC 1.12644</strain>
    </source>
</reference>
<dbReference type="SUPFAM" id="SSF51735">
    <property type="entry name" value="NAD(P)-binding Rossmann-fold domains"/>
    <property type="match status" value="1"/>
</dbReference>
<dbReference type="PRINTS" id="PR00081">
    <property type="entry name" value="GDHRDH"/>
</dbReference>
<dbReference type="Proteomes" id="UP000192330">
    <property type="component" value="Unassembled WGS sequence"/>
</dbReference>
<dbReference type="Pfam" id="PF13561">
    <property type="entry name" value="adh_short_C2"/>
    <property type="match status" value="1"/>
</dbReference>
<protein>
    <submittedName>
        <fullName evidence="3">Enoyl-(Acyl carrier protein) reductase</fullName>
    </submittedName>
</protein>
<keyword evidence="2" id="KW-0560">Oxidoreductase</keyword>
<comment type="similarity">
    <text evidence="1">Belongs to the short-chain dehydrogenases/reductases (SDR) family.</text>
</comment>
<gene>
    <name evidence="3" type="ORF">SAMN06295998_104279</name>
</gene>
<dbReference type="PANTHER" id="PTHR43477:SF1">
    <property type="entry name" value="DIHYDROANTICAPSIN 7-DEHYDROGENASE"/>
    <property type="match status" value="1"/>
</dbReference>
<dbReference type="EMBL" id="FWYD01000004">
    <property type="protein sequence ID" value="SMC75404.1"/>
    <property type="molecule type" value="Genomic_DNA"/>
</dbReference>
<evidence type="ECO:0000313" key="4">
    <source>
        <dbReference type="Proteomes" id="UP000192330"/>
    </source>
</evidence>
<dbReference type="STRING" id="1387277.SAMN06295998_104279"/>
<dbReference type="AlphaFoldDB" id="A0A1W2BRQ0"/>
<name>A0A1W2BRQ0_9RHOB</name>
<keyword evidence="4" id="KW-1185">Reference proteome</keyword>
<dbReference type="RefSeq" id="WP_084352707.1">
    <property type="nucleotide sequence ID" value="NZ_FWYD01000004.1"/>
</dbReference>
<evidence type="ECO:0000256" key="1">
    <source>
        <dbReference type="ARBA" id="ARBA00006484"/>
    </source>
</evidence>
<proteinExistence type="inferred from homology"/>
<evidence type="ECO:0000313" key="3">
    <source>
        <dbReference type="EMBL" id="SMC75404.1"/>
    </source>
</evidence>
<dbReference type="InterPro" id="IPR051122">
    <property type="entry name" value="SDR_DHRS6-like"/>
</dbReference>
<accession>A0A1W2BRQ0</accession>
<sequence>MTRSGPGATSHLVRNIAFDLGPMGIRVNGVAPGATRTDALKSVLNDDVEKTMLAHTPVNRLGEPDDMANAALFLCSPAASWISGQILTVSGGGVQELD</sequence>
<dbReference type="InterPro" id="IPR036291">
    <property type="entry name" value="NAD(P)-bd_dom_sf"/>
</dbReference>